<sequence>MAAAQAASFLAVFTAGAASGQAAEPASTAATEEVEELVVTGSRISRPDYSSSSPIVTFGEAAITQTGTVNIENALNQLPQFVQGQTQSTIGAVALAGRASLNLRGLGEQRNLVLLDGRRLPLSNANAVVDVNLIPQFILEGVETITGGASAVYGSDAMSGVVNFKTKRRVDGVQIDLRSGISDRGDANTTDVGITAGFQIEEGRGNVMLSAGYTDRDVLFGKDRDFYQLGVLSSFIANGTYVPSPTNLPTQAALNTVFAQYGVAPGAVLNSRSLGVNDDGSLFGQIGVINYKGPTTEYFSTTGNNVRQPVTYQEYIVNPMERKSFFGKFDYDVTEHIEAYGQFLYNRTTATGQVGWTPTLYVVPTVPVTNPFIPNDLRTILASRPNPTADFTINQRFMGLEARAFPSDFTVGQYIFGVRGDLPFKDWQWDIYGSYDSTDLVETQDKAILNSRMRTLLYAADGGASICAGGFNPFGFGNSTNVSQECREYLEAETHDYTQLTQTIFEASVKGSLFAMPAGDLKFAFTLDTRENKFEFDPDPSRENLDIIGTLQTYPADGSSDVKEAALELLVPLLKDKAFAHRLDLNLGFRVSDYDVSGRVETYKADGLWEPFRGFSFRGGFEHAIRAPNIGELYNRLGAQAQIGSPPGQGDPCDVRSSARTGANGAAVRALCVATGVPGQIADTYQYTTVAIGVINSGNTELTPEEADTITFGAVWRPAFDAPLFSDVSISVDYYDIDITDVIGPVSGGTALSKCYNLDGSNPTYDAANVYCGIIQRNATTGGVDIIATPYFNLGGLRTSGVDAQIDWQFPAGPGNLDVNLVANFTNSYEVQLLEGSAWQEFAGTIDGTQNGGIPLPDWKTLMSVTYRLTNFEAGVRWRHLPSMDDVTAVTRPASPAPGVPAYDLFDLTLAYRLNDGILFRGGVNNIADEEPPIVGGTIGQTQPGTYDILGRYYYAGLQLNF</sequence>
<dbReference type="InterPro" id="IPR036942">
    <property type="entry name" value="Beta-barrel_TonB_sf"/>
</dbReference>
<name>A0A829YBZ3_9GAMM</name>
<evidence type="ECO:0000256" key="1">
    <source>
        <dbReference type="ARBA" id="ARBA00004571"/>
    </source>
</evidence>
<evidence type="ECO:0000313" key="14">
    <source>
        <dbReference type="Proteomes" id="UP000445000"/>
    </source>
</evidence>
<dbReference type="GO" id="GO:0009279">
    <property type="term" value="C:cell outer membrane"/>
    <property type="evidence" value="ECO:0007669"/>
    <property type="project" value="UniProtKB-SubCell"/>
</dbReference>
<keyword evidence="7 8" id="KW-0998">Cell outer membrane</keyword>
<dbReference type="Proteomes" id="UP000445000">
    <property type="component" value="Unassembled WGS sequence"/>
</dbReference>
<dbReference type="PROSITE" id="PS52016">
    <property type="entry name" value="TONB_DEPENDENT_REC_3"/>
    <property type="match status" value="1"/>
</dbReference>
<feature type="chain" id="PRO_5032620598" evidence="10">
    <location>
        <begin position="18"/>
        <end position="962"/>
    </location>
</feature>
<dbReference type="PANTHER" id="PTHR47234">
    <property type="match status" value="1"/>
</dbReference>
<evidence type="ECO:0000256" key="5">
    <source>
        <dbReference type="ARBA" id="ARBA00023077"/>
    </source>
</evidence>
<dbReference type="EMBL" id="BLJN01000002">
    <property type="protein sequence ID" value="GFE80391.1"/>
    <property type="molecule type" value="Genomic_DNA"/>
</dbReference>
<gene>
    <name evidence="13" type="ORF">GCM10011487_23910</name>
</gene>
<dbReference type="AlphaFoldDB" id="A0A829YBZ3"/>
<evidence type="ECO:0000256" key="2">
    <source>
        <dbReference type="ARBA" id="ARBA00022448"/>
    </source>
</evidence>
<evidence type="ECO:0000313" key="13">
    <source>
        <dbReference type="EMBL" id="GFE80391.1"/>
    </source>
</evidence>
<keyword evidence="10" id="KW-0732">Signal</keyword>
<keyword evidence="4 8" id="KW-0812">Transmembrane</keyword>
<dbReference type="InterPro" id="IPR012910">
    <property type="entry name" value="Plug_dom"/>
</dbReference>
<organism evidence="13 14">
    <name type="scientific">Steroidobacter agaridevorans</name>
    <dbReference type="NCBI Taxonomy" id="2695856"/>
    <lineage>
        <taxon>Bacteria</taxon>
        <taxon>Pseudomonadati</taxon>
        <taxon>Pseudomonadota</taxon>
        <taxon>Gammaproteobacteria</taxon>
        <taxon>Steroidobacterales</taxon>
        <taxon>Steroidobacteraceae</taxon>
        <taxon>Steroidobacter</taxon>
    </lineage>
</organism>
<dbReference type="Pfam" id="PF07715">
    <property type="entry name" value="Plug"/>
    <property type="match status" value="1"/>
</dbReference>
<protein>
    <submittedName>
        <fullName evidence="13">TonB-dependent receptor</fullName>
    </submittedName>
</protein>
<evidence type="ECO:0000256" key="4">
    <source>
        <dbReference type="ARBA" id="ARBA00022692"/>
    </source>
</evidence>
<dbReference type="InterPro" id="IPR037066">
    <property type="entry name" value="Plug_dom_sf"/>
</dbReference>
<dbReference type="SUPFAM" id="SSF56935">
    <property type="entry name" value="Porins"/>
    <property type="match status" value="1"/>
</dbReference>
<proteinExistence type="inferred from homology"/>
<evidence type="ECO:0000256" key="9">
    <source>
        <dbReference type="RuleBase" id="RU003357"/>
    </source>
</evidence>
<dbReference type="Gene3D" id="2.170.130.10">
    <property type="entry name" value="TonB-dependent receptor, plug domain"/>
    <property type="match status" value="1"/>
</dbReference>
<dbReference type="InterPro" id="IPR000531">
    <property type="entry name" value="Beta-barrel_TonB"/>
</dbReference>
<evidence type="ECO:0000256" key="7">
    <source>
        <dbReference type="ARBA" id="ARBA00023237"/>
    </source>
</evidence>
<evidence type="ECO:0000256" key="3">
    <source>
        <dbReference type="ARBA" id="ARBA00022452"/>
    </source>
</evidence>
<evidence type="ECO:0000259" key="12">
    <source>
        <dbReference type="Pfam" id="PF07715"/>
    </source>
</evidence>
<dbReference type="Gene3D" id="2.40.170.20">
    <property type="entry name" value="TonB-dependent receptor, beta-barrel domain"/>
    <property type="match status" value="1"/>
</dbReference>
<comment type="caution">
    <text evidence="13">The sequence shown here is derived from an EMBL/GenBank/DDBJ whole genome shotgun (WGS) entry which is preliminary data.</text>
</comment>
<evidence type="ECO:0000256" key="10">
    <source>
        <dbReference type="SAM" id="SignalP"/>
    </source>
</evidence>
<evidence type="ECO:0000259" key="11">
    <source>
        <dbReference type="Pfam" id="PF00593"/>
    </source>
</evidence>
<dbReference type="PANTHER" id="PTHR47234:SF2">
    <property type="entry name" value="TONB-DEPENDENT RECEPTOR"/>
    <property type="match status" value="1"/>
</dbReference>
<reference evidence="14" key="1">
    <citation type="submission" date="2020-01" db="EMBL/GenBank/DDBJ databases">
        <title>'Steroidobacter agaridevorans' sp. nov., agar-degrading bacteria isolated from rhizosphere soils.</title>
        <authorList>
            <person name="Ikenaga M."/>
            <person name="Kataoka M."/>
            <person name="Murouchi A."/>
            <person name="Katsuragi S."/>
            <person name="Sakai M."/>
        </authorList>
    </citation>
    <scope>NUCLEOTIDE SEQUENCE [LARGE SCALE GENOMIC DNA]</scope>
    <source>
        <strain evidence="14">YU21-B</strain>
    </source>
</reference>
<evidence type="ECO:0000256" key="6">
    <source>
        <dbReference type="ARBA" id="ARBA00023136"/>
    </source>
</evidence>
<keyword evidence="13" id="KW-0675">Receptor</keyword>
<keyword evidence="2 8" id="KW-0813">Transport</keyword>
<evidence type="ECO:0000256" key="8">
    <source>
        <dbReference type="PROSITE-ProRule" id="PRU01360"/>
    </source>
</evidence>
<dbReference type="InterPro" id="IPR039426">
    <property type="entry name" value="TonB-dep_rcpt-like"/>
</dbReference>
<feature type="domain" description="TonB-dependent receptor plug" evidence="12">
    <location>
        <begin position="50"/>
        <end position="161"/>
    </location>
</feature>
<keyword evidence="5 9" id="KW-0798">TonB box</keyword>
<keyword evidence="14" id="KW-1185">Reference proteome</keyword>
<comment type="subcellular location">
    <subcellularLocation>
        <location evidence="1 8">Cell outer membrane</location>
        <topology evidence="1 8">Multi-pass membrane protein</topology>
    </subcellularLocation>
</comment>
<feature type="signal peptide" evidence="10">
    <location>
        <begin position="1"/>
        <end position="17"/>
    </location>
</feature>
<comment type="similarity">
    <text evidence="8 9">Belongs to the TonB-dependent receptor family.</text>
</comment>
<keyword evidence="3 8" id="KW-1134">Transmembrane beta strand</keyword>
<dbReference type="Pfam" id="PF00593">
    <property type="entry name" value="TonB_dep_Rec_b-barrel"/>
    <property type="match status" value="1"/>
</dbReference>
<feature type="domain" description="TonB-dependent receptor-like beta-barrel" evidence="11">
    <location>
        <begin position="362"/>
        <end position="927"/>
    </location>
</feature>
<keyword evidence="6 8" id="KW-0472">Membrane</keyword>
<accession>A0A829YBZ3</accession>